<evidence type="ECO:0000313" key="5">
    <source>
        <dbReference type="EMBL" id="MBC3860499.1"/>
    </source>
</evidence>
<dbReference type="Pfam" id="PF06056">
    <property type="entry name" value="Terminase_5"/>
    <property type="match status" value="1"/>
</dbReference>
<dbReference type="AlphaFoldDB" id="A0A923HBC5"/>
<feature type="domain" description="Terminase ATPase subunit N-terminal" evidence="3">
    <location>
        <begin position="35"/>
        <end position="92"/>
    </location>
</feature>
<comment type="caution">
    <text evidence="5">The sequence shown here is derived from an EMBL/GenBank/DDBJ whole genome shotgun (WGS) entry which is preliminary data.</text>
</comment>
<dbReference type="Proteomes" id="UP000634011">
    <property type="component" value="Unassembled WGS sequence"/>
</dbReference>
<organism evidence="5 6">
    <name type="scientific">Undibacterium jejuense</name>
    <dbReference type="NCBI Taxonomy" id="1344949"/>
    <lineage>
        <taxon>Bacteria</taxon>
        <taxon>Pseudomonadati</taxon>
        <taxon>Pseudomonadota</taxon>
        <taxon>Betaproteobacteria</taxon>
        <taxon>Burkholderiales</taxon>
        <taxon>Oxalobacteraceae</taxon>
        <taxon>Undibacterium</taxon>
    </lineage>
</organism>
<dbReference type="InterPro" id="IPR027417">
    <property type="entry name" value="P-loop_NTPase"/>
</dbReference>
<dbReference type="Gene3D" id="3.30.420.240">
    <property type="match status" value="1"/>
</dbReference>
<dbReference type="InterPro" id="IPR035421">
    <property type="entry name" value="Terminase_6C"/>
</dbReference>
<dbReference type="Gene3D" id="3.40.50.300">
    <property type="entry name" value="P-loop containing nucleotide triphosphate hydrolases"/>
    <property type="match status" value="1"/>
</dbReference>
<keyword evidence="6" id="KW-1185">Reference proteome</keyword>
<evidence type="ECO:0000259" key="3">
    <source>
        <dbReference type="Pfam" id="PF06056"/>
    </source>
</evidence>
<keyword evidence="1" id="KW-1188">Viral release from host cell</keyword>
<feature type="region of interest" description="Disordered" evidence="2">
    <location>
        <begin position="126"/>
        <end position="154"/>
    </location>
</feature>
<evidence type="ECO:0000256" key="2">
    <source>
        <dbReference type="SAM" id="MobiDB-lite"/>
    </source>
</evidence>
<name>A0A923HBC5_9BURK</name>
<evidence type="ECO:0000313" key="6">
    <source>
        <dbReference type="Proteomes" id="UP000634011"/>
    </source>
</evidence>
<gene>
    <name evidence="5" type="ORF">H8K32_00160</name>
</gene>
<feature type="domain" description="Terminase large subunit gp17-like C-terminal" evidence="4">
    <location>
        <begin position="437"/>
        <end position="594"/>
    </location>
</feature>
<protein>
    <submittedName>
        <fullName evidence="5">Terminase ATPase subunit family protein</fullName>
    </submittedName>
</protein>
<dbReference type="Pfam" id="PF03237">
    <property type="entry name" value="Terminase_6N"/>
    <property type="match status" value="1"/>
</dbReference>
<sequence>MIETEDDLAPPIAAETSTELVLHTPQRPQGEPDADLRRQARSLYFQGWRVSSIAQHLALKRSTVQSWCDRDKWNDVPVIEKIESSLEARLVQLIVKDQKTGSDFKEIDLLTRQVVQMARVRRYEQPGGNEVDLNPKLANRNAEPKKKAARNDYSEEQREQLLESFRDSLFDYQKVWLRNGDQRTRVILKSRQIGATWYFAREALADAMATGRNQIFLSASKAQAHVFKQYIIQFAKEAAGIELAGDPIVLPNGAHLYFLGTNARTAQGYHGNFYFDEFFWTHKFQELNKVASGMALHKQWRKTYFSTPSSISHEAYPFWTGDLFNKRRPKKDQVKIDISHTRLQSGYTGEDKIWRQIVTIMDAERGGCNLFDIEELRTYEYSPDQFDNLLMCNFIDDTESVFPLSELQKCMVDAWVDWLDYKPFTTRPYGDNPVWLGYDPANTGDSAGLVILAPPRTTGGQFRVLEKTQFRGMDFAAQAEEIRQATIRYHVDFIGIDATGMGEGVYQLVKHFYPAVTKIQYDPAIKSRMVIKAQDVISKGRLAFDAGATDLAQSFMSIKKTLTASGQHVTYKADRHEDTGHADLAWACMHALDHEPLDGGISNSLSFMEIYTG</sequence>
<reference evidence="5" key="1">
    <citation type="submission" date="2020-08" db="EMBL/GenBank/DDBJ databases">
        <title>Novel species isolated from subtropical streams in China.</title>
        <authorList>
            <person name="Lu H."/>
        </authorList>
    </citation>
    <scope>NUCLEOTIDE SEQUENCE</scope>
    <source>
        <strain evidence="5">KACC 12607</strain>
    </source>
</reference>
<accession>A0A923HBC5</accession>
<evidence type="ECO:0000256" key="1">
    <source>
        <dbReference type="ARBA" id="ARBA00022612"/>
    </source>
</evidence>
<dbReference type="EMBL" id="JACOFV010000001">
    <property type="protein sequence ID" value="MBC3860499.1"/>
    <property type="molecule type" value="Genomic_DNA"/>
</dbReference>
<dbReference type="InterPro" id="IPR010332">
    <property type="entry name" value="ATPase_terminase-su_N"/>
</dbReference>
<proteinExistence type="predicted"/>
<evidence type="ECO:0000259" key="4">
    <source>
        <dbReference type="Pfam" id="PF17289"/>
    </source>
</evidence>
<feature type="compositionally biased region" description="Basic and acidic residues" evidence="2">
    <location>
        <begin position="142"/>
        <end position="154"/>
    </location>
</feature>
<dbReference type="Pfam" id="PF17289">
    <property type="entry name" value="Terminase_6C"/>
    <property type="match status" value="1"/>
</dbReference>